<dbReference type="Proteomes" id="UP001060215">
    <property type="component" value="Chromosome 13"/>
</dbReference>
<evidence type="ECO:0000313" key="2">
    <source>
        <dbReference type="Proteomes" id="UP001060215"/>
    </source>
</evidence>
<sequence length="171" mass="19043">MQHQLMQMQQQHPMVMTTDHIQQYLDENKWLILKILENQNSGKLSENAENQARLQQNLMYLAAIADCQPQMSFVFDQPGANIMQHQQPQQMTTQSVLAAQSPTLYAQQQPHLALQQQQALHNQFGFNFAVTTGIPTQLSETNGKGSSASRVADGASNQGVGSSSSMKDSRQ</sequence>
<evidence type="ECO:0000313" key="1">
    <source>
        <dbReference type="EMBL" id="KAI7990112.1"/>
    </source>
</evidence>
<dbReference type="EMBL" id="CM045770">
    <property type="protein sequence ID" value="KAI7990112.1"/>
    <property type="molecule type" value="Genomic_DNA"/>
</dbReference>
<keyword evidence="2" id="KW-1185">Reference proteome</keyword>
<comment type="caution">
    <text evidence="1">The sequence shown here is derived from an EMBL/GenBank/DDBJ whole genome shotgun (WGS) entry which is preliminary data.</text>
</comment>
<protein>
    <submittedName>
        <fullName evidence="1">GRF1-interacting factor 1</fullName>
    </submittedName>
</protein>
<organism evidence="1 2">
    <name type="scientific">Camellia lanceoleosa</name>
    <dbReference type="NCBI Taxonomy" id="1840588"/>
    <lineage>
        <taxon>Eukaryota</taxon>
        <taxon>Viridiplantae</taxon>
        <taxon>Streptophyta</taxon>
        <taxon>Embryophyta</taxon>
        <taxon>Tracheophyta</taxon>
        <taxon>Spermatophyta</taxon>
        <taxon>Magnoliopsida</taxon>
        <taxon>eudicotyledons</taxon>
        <taxon>Gunneridae</taxon>
        <taxon>Pentapetalae</taxon>
        <taxon>asterids</taxon>
        <taxon>Ericales</taxon>
        <taxon>Theaceae</taxon>
        <taxon>Camellia</taxon>
    </lineage>
</organism>
<reference evidence="1 2" key="1">
    <citation type="journal article" date="2022" name="Plant J.">
        <title>Chromosome-level genome of Camellia lanceoleosa provides a valuable resource for understanding genome evolution and self-incompatibility.</title>
        <authorList>
            <person name="Gong W."/>
            <person name="Xiao S."/>
            <person name="Wang L."/>
            <person name="Liao Z."/>
            <person name="Chang Y."/>
            <person name="Mo W."/>
            <person name="Hu G."/>
            <person name="Li W."/>
            <person name="Zhao G."/>
            <person name="Zhu H."/>
            <person name="Hu X."/>
            <person name="Ji K."/>
            <person name="Xiang X."/>
            <person name="Song Q."/>
            <person name="Yuan D."/>
            <person name="Jin S."/>
            <person name="Zhang L."/>
        </authorList>
    </citation>
    <scope>NUCLEOTIDE SEQUENCE [LARGE SCALE GENOMIC DNA]</scope>
    <source>
        <strain evidence="1">SQ_2022a</strain>
    </source>
</reference>
<gene>
    <name evidence="1" type="ORF">LOK49_LG12G01442</name>
</gene>
<accession>A0ACC0FPT2</accession>
<name>A0ACC0FPT2_9ERIC</name>
<proteinExistence type="predicted"/>